<dbReference type="AlphaFoldDB" id="A0A382BIT9"/>
<proteinExistence type="predicted"/>
<dbReference type="PANTHER" id="PTHR36423">
    <property type="entry name" value="AFR070WP"/>
    <property type="match status" value="1"/>
</dbReference>
<evidence type="ECO:0008006" key="2">
    <source>
        <dbReference type="Google" id="ProtNLM"/>
    </source>
</evidence>
<protein>
    <recommendedName>
        <fullName evidence="2">4,5-dioxygenase</fullName>
    </recommendedName>
</protein>
<dbReference type="EMBL" id="UINC01030036">
    <property type="protein sequence ID" value="SVB13766.1"/>
    <property type="molecule type" value="Genomic_DNA"/>
</dbReference>
<accession>A0A382BIT9</accession>
<dbReference type="SUPFAM" id="SSF143410">
    <property type="entry name" value="DOPA-like"/>
    <property type="match status" value="1"/>
</dbReference>
<organism evidence="1">
    <name type="scientific">marine metagenome</name>
    <dbReference type="NCBI Taxonomy" id="408172"/>
    <lineage>
        <taxon>unclassified sequences</taxon>
        <taxon>metagenomes</taxon>
        <taxon>ecological metagenomes</taxon>
    </lineage>
</organism>
<evidence type="ECO:0000313" key="1">
    <source>
        <dbReference type="EMBL" id="SVB13766.1"/>
    </source>
</evidence>
<dbReference type="Gene3D" id="3.30.70.1240">
    <property type="entry name" value="DOPA-like domains"/>
    <property type="match status" value="1"/>
</dbReference>
<reference evidence="1" key="1">
    <citation type="submission" date="2018-05" db="EMBL/GenBank/DDBJ databases">
        <authorList>
            <person name="Lanie J.A."/>
            <person name="Ng W.-L."/>
            <person name="Kazmierczak K.M."/>
            <person name="Andrzejewski T.M."/>
            <person name="Davidsen T.M."/>
            <person name="Wayne K.J."/>
            <person name="Tettelin H."/>
            <person name="Glass J.I."/>
            <person name="Rusch D."/>
            <person name="Podicherti R."/>
            <person name="Tsui H.-C.T."/>
            <person name="Winkler M.E."/>
        </authorList>
    </citation>
    <scope>NUCLEOTIDE SEQUENCE</scope>
</reference>
<dbReference type="PIRSF" id="PIRSF028139">
    <property type="entry name" value="DOPA-diox_rel_Mll2280"/>
    <property type="match status" value="1"/>
</dbReference>
<sequence>MSAVKRPTNIYSHYHAHVYFDRDSLAHARAICQQAGELFSVEVGRVHEKLVGPHPCWSCQLAFDASQFDQLIPWLEKNRGGKSILVHALTGDDIRDHTAHASWLGSSLHLDLSSFGS</sequence>
<dbReference type="Pfam" id="PF08883">
    <property type="entry name" value="DOPA_dioxygen"/>
    <property type="match status" value="1"/>
</dbReference>
<dbReference type="InterPro" id="IPR014980">
    <property type="entry name" value="DOPA_dioxygen"/>
</dbReference>
<name>A0A382BIT9_9ZZZZ</name>
<dbReference type="InterPro" id="IPR023389">
    <property type="entry name" value="DOPA-like_sf"/>
</dbReference>
<gene>
    <name evidence="1" type="ORF">METZ01_LOCUS166620</name>
</gene>
<dbReference type="PANTHER" id="PTHR36423:SF2">
    <property type="entry name" value="AFR070WP"/>
    <property type="match status" value="1"/>
</dbReference>